<keyword evidence="6" id="KW-1185">Reference proteome</keyword>
<dbReference type="InterPro" id="IPR036388">
    <property type="entry name" value="WH-like_DNA-bd_sf"/>
</dbReference>
<evidence type="ECO:0000313" key="5">
    <source>
        <dbReference type="EMBL" id="RXZ62126.1"/>
    </source>
</evidence>
<accession>A0A4V1QVC0</accession>
<evidence type="ECO:0000256" key="3">
    <source>
        <dbReference type="ARBA" id="ARBA00023163"/>
    </source>
</evidence>
<dbReference type="SMART" id="SM01134">
    <property type="entry name" value="DeoRC"/>
    <property type="match status" value="1"/>
</dbReference>
<gene>
    <name evidence="5" type="ORF">ESZ91_06955</name>
</gene>
<evidence type="ECO:0000256" key="1">
    <source>
        <dbReference type="ARBA" id="ARBA00023015"/>
    </source>
</evidence>
<dbReference type="RefSeq" id="WP_129225513.1">
    <property type="nucleotide sequence ID" value="NZ_SDOZ01000002.1"/>
</dbReference>
<keyword evidence="2" id="KW-0238">DNA-binding</keyword>
<dbReference type="InterPro" id="IPR018356">
    <property type="entry name" value="Tscrpt_reg_HTH_DeoR_CS"/>
</dbReference>
<feature type="domain" description="HTH deoR-type" evidence="4">
    <location>
        <begin position="3"/>
        <end position="58"/>
    </location>
</feature>
<dbReference type="Gene3D" id="3.40.50.1360">
    <property type="match status" value="1"/>
</dbReference>
<dbReference type="Pfam" id="PF00455">
    <property type="entry name" value="DeoRC"/>
    <property type="match status" value="1"/>
</dbReference>
<dbReference type="SMART" id="SM00420">
    <property type="entry name" value="HTH_DEOR"/>
    <property type="match status" value="1"/>
</dbReference>
<dbReference type="Gene3D" id="1.10.10.10">
    <property type="entry name" value="Winged helix-like DNA-binding domain superfamily/Winged helix DNA-binding domain"/>
    <property type="match status" value="1"/>
</dbReference>
<evidence type="ECO:0000256" key="2">
    <source>
        <dbReference type="ARBA" id="ARBA00023125"/>
    </source>
</evidence>
<evidence type="ECO:0000313" key="6">
    <source>
        <dbReference type="Proteomes" id="UP000291269"/>
    </source>
</evidence>
<dbReference type="AlphaFoldDB" id="A0A4V1QVC0"/>
<dbReference type="InterPro" id="IPR001034">
    <property type="entry name" value="DeoR_HTH"/>
</dbReference>
<dbReference type="GO" id="GO:0003677">
    <property type="term" value="F:DNA binding"/>
    <property type="evidence" value="ECO:0007669"/>
    <property type="project" value="UniProtKB-KW"/>
</dbReference>
<keyword evidence="1" id="KW-0805">Transcription regulation</keyword>
<keyword evidence="3" id="KW-0804">Transcription</keyword>
<dbReference type="PROSITE" id="PS51000">
    <property type="entry name" value="HTH_DEOR_2"/>
    <property type="match status" value="1"/>
</dbReference>
<dbReference type="Pfam" id="PF08220">
    <property type="entry name" value="HTH_DeoR"/>
    <property type="match status" value="1"/>
</dbReference>
<dbReference type="InterPro" id="IPR037171">
    <property type="entry name" value="NagB/RpiA_transferase-like"/>
</dbReference>
<dbReference type="InterPro" id="IPR014036">
    <property type="entry name" value="DeoR-like_C"/>
</dbReference>
<dbReference type="PRINTS" id="PR00037">
    <property type="entry name" value="HTHLACR"/>
</dbReference>
<dbReference type="SUPFAM" id="SSF46785">
    <property type="entry name" value="Winged helix' DNA-binding domain"/>
    <property type="match status" value="1"/>
</dbReference>
<evidence type="ECO:0000259" key="4">
    <source>
        <dbReference type="PROSITE" id="PS51000"/>
    </source>
</evidence>
<organism evidence="5 6">
    <name type="scientific">Candidatus Borkfalkia ceftriaxoniphila</name>
    <dbReference type="NCBI Taxonomy" id="2508949"/>
    <lineage>
        <taxon>Bacteria</taxon>
        <taxon>Bacillati</taxon>
        <taxon>Bacillota</taxon>
        <taxon>Clostridia</taxon>
        <taxon>Christensenellales</taxon>
        <taxon>Christensenellaceae</taxon>
        <taxon>Candidatus Borkfalkia</taxon>
    </lineage>
</organism>
<dbReference type="EMBL" id="SDOZ01000002">
    <property type="protein sequence ID" value="RXZ62126.1"/>
    <property type="molecule type" value="Genomic_DNA"/>
</dbReference>
<reference evidence="5 6" key="1">
    <citation type="journal article" date="2019" name="Gut">
        <title>Antibiotics-induced monodominance of a novel gut bacterial order.</title>
        <authorList>
            <person name="Hildebrand F."/>
            <person name="Moitinho-Silva L."/>
            <person name="Blasche S."/>
            <person name="Jahn M.T."/>
            <person name="Gossmann T.I."/>
            <person name="Heuerta-Cepas J."/>
            <person name="Hercog R."/>
            <person name="Luetge M."/>
            <person name="Bahram M."/>
            <person name="Pryszlak A."/>
            <person name="Alves R.J."/>
            <person name="Waszak S.M."/>
            <person name="Zhu A."/>
            <person name="Ye L."/>
            <person name="Costea P.I."/>
            <person name="Aalvink S."/>
            <person name="Belzer C."/>
            <person name="Forslund S.K."/>
            <person name="Sunagawa S."/>
            <person name="Hentschel U."/>
            <person name="Merten C."/>
            <person name="Patil K.R."/>
            <person name="Benes V."/>
            <person name="Bork P."/>
        </authorList>
    </citation>
    <scope>NUCLEOTIDE SEQUENCE [LARGE SCALE GENOMIC DNA]</scope>
    <source>
        <strain evidence="5 6">HDS1380</strain>
    </source>
</reference>
<dbReference type="PANTHER" id="PTHR30363">
    <property type="entry name" value="HTH-TYPE TRANSCRIPTIONAL REGULATOR SRLR-RELATED"/>
    <property type="match status" value="1"/>
</dbReference>
<dbReference type="InterPro" id="IPR050313">
    <property type="entry name" value="Carb_Metab_HTH_regulators"/>
</dbReference>
<proteinExistence type="predicted"/>
<dbReference type="InterPro" id="IPR036390">
    <property type="entry name" value="WH_DNA-bd_sf"/>
</dbReference>
<dbReference type="PANTHER" id="PTHR30363:SF51">
    <property type="entry name" value="HTH-TYPE TRANSCRIPTIONAL REPRESSOR GLCR"/>
    <property type="match status" value="1"/>
</dbReference>
<dbReference type="SUPFAM" id="SSF100950">
    <property type="entry name" value="NagB/RpiA/CoA transferase-like"/>
    <property type="match status" value="1"/>
</dbReference>
<protein>
    <submittedName>
        <fullName evidence="5">DeoR/GlpR transcriptional regulator</fullName>
    </submittedName>
</protein>
<name>A0A4V1QVC0_9FIRM</name>
<dbReference type="PROSITE" id="PS00894">
    <property type="entry name" value="HTH_DEOR_1"/>
    <property type="match status" value="1"/>
</dbReference>
<dbReference type="Proteomes" id="UP000291269">
    <property type="component" value="Unassembled WGS sequence"/>
</dbReference>
<sequence>MLILERQEKIIEYLKAHKSEKTAALARAMYVSEATVRRDIAEMEKLGLVRRSHGGVVLFENSNDEPSIAIRMNEMEAEKQKIARLALPLLKPFRTLFLDSSSTVSVLAKHFHEQHKTVISTGIQAVTFLSGKENVDVFLPGGFLHYNSNSVEGAMTVRQLENYNFDATVCSCGGVTEDGVTEATMNQCIIKNTVMPHAGTNILLADHTKIGNVCAFKICRLADFDVIVTDEAPSAAFADFCRANDIALVY</sequence>
<dbReference type="OrthoDB" id="9797223at2"/>
<comment type="caution">
    <text evidence="5">The sequence shown here is derived from an EMBL/GenBank/DDBJ whole genome shotgun (WGS) entry which is preliminary data.</text>
</comment>
<dbReference type="GO" id="GO:0003700">
    <property type="term" value="F:DNA-binding transcription factor activity"/>
    <property type="evidence" value="ECO:0007669"/>
    <property type="project" value="InterPro"/>
</dbReference>